<keyword evidence="3" id="KW-0964">Secreted</keyword>
<evidence type="ECO:0000256" key="5">
    <source>
        <dbReference type="ARBA" id="ARBA00023030"/>
    </source>
</evidence>
<dbReference type="Proteomes" id="UP000014500">
    <property type="component" value="Unassembled WGS sequence"/>
</dbReference>
<dbReference type="GO" id="GO:0005125">
    <property type="term" value="F:cytokine activity"/>
    <property type="evidence" value="ECO:0007669"/>
    <property type="project" value="TreeGrafter"/>
</dbReference>
<dbReference type="Gene3D" id="2.60.120.970">
    <property type="match status" value="1"/>
</dbReference>
<evidence type="ECO:0000256" key="7">
    <source>
        <dbReference type="ARBA" id="ARBA00023180"/>
    </source>
</evidence>
<dbReference type="InterPro" id="IPR029034">
    <property type="entry name" value="Cystine-knot_cytokine"/>
</dbReference>
<keyword evidence="13" id="KW-1185">Reference proteome</keyword>
<protein>
    <recommendedName>
        <fullName evidence="11">TGF-beta family profile domain-containing protein</fullName>
    </recommendedName>
</protein>
<proteinExistence type="inferred from homology"/>
<dbReference type="Pfam" id="PF00688">
    <property type="entry name" value="TGFb_propeptide"/>
    <property type="match status" value="1"/>
</dbReference>
<evidence type="ECO:0000256" key="6">
    <source>
        <dbReference type="ARBA" id="ARBA00023157"/>
    </source>
</evidence>
<dbReference type="HOGENOM" id="CLU_020515_4_1_1"/>
<evidence type="ECO:0000259" key="11">
    <source>
        <dbReference type="PROSITE" id="PS51362"/>
    </source>
</evidence>
<evidence type="ECO:0000256" key="9">
    <source>
        <dbReference type="SAM" id="MobiDB-lite"/>
    </source>
</evidence>
<dbReference type="PROSITE" id="PS51362">
    <property type="entry name" value="TGF_BETA_2"/>
    <property type="match status" value="1"/>
</dbReference>
<comment type="subcellular location">
    <subcellularLocation>
        <location evidence="1">Secreted</location>
    </subcellularLocation>
</comment>
<dbReference type="SUPFAM" id="SSF57501">
    <property type="entry name" value="Cystine-knot cytokines"/>
    <property type="match status" value="1"/>
</dbReference>
<evidence type="ECO:0000256" key="8">
    <source>
        <dbReference type="RuleBase" id="RU000354"/>
    </source>
</evidence>
<evidence type="ECO:0000256" key="4">
    <source>
        <dbReference type="ARBA" id="ARBA00022729"/>
    </source>
</evidence>
<dbReference type="Gene3D" id="2.10.90.10">
    <property type="entry name" value="Cystine-knot cytokines"/>
    <property type="match status" value="1"/>
</dbReference>
<dbReference type="STRING" id="126957.T1J3K1"/>
<dbReference type="GO" id="GO:0005615">
    <property type="term" value="C:extracellular space"/>
    <property type="evidence" value="ECO:0007669"/>
    <property type="project" value="TreeGrafter"/>
</dbReference>
<dbReference type="EMBL" id="JH431827">
    <property type="status" value="NOT_ANNOTATED_CDS"/>
    <property type="molecule type" value="Genomic_DNA"/>
</dbReference>
<evidence type="ECO:0000313" key="12">
    <source>
        <dbReference type="EnsemblMetazoa" id="SMAR008167-PA"/>
    </source>
</evidence>
<comment type="similarity">
    <text evidence="2 8">Belongs to the TGF-beta family.</text>
</comment>
<dbReference type="OMA" id="ERQQPWP"/>
<dbReference type="InterPro" id="IPR015615">
    <property type="entry name" value="TGF-beta-rel"/>
</dbReference>
<reference evidence="13" key="1">
    <citation type="submission" date="2011-05" db="EMBL/GenBank/DDBJ databases">
        <authorList>
            <person name="Richards S.R."/>
            <person name="Qu J."/>
            <person name="Jiang H."/>
            <person name="Jhangiani S.N."/>
            <person name="Agravi P."/>
            <person name="Goodspeed R."/>
            <person name="Gross S."/>
            <person name="Mandapat C."/>
            <person name="Jackson L."/>
            <person name="Mathew T."/>
            <person name="Pu L."/>
            <person name="Thornton R."/>
            <person name="Saada N."/>
            <person name="Wilczek-Boney K.B."/>
            <person name="Lee S."/>
            <person name="Kovar C."/>
            <person name="Wu Y."/>
            <person name="Scherer S.E."/>
            <person name="Worley K.C."/>
            <person name="Muzny D.M."/>
            <person name="Gibbs R."/>
        </authorList>
    </citation>
    <scope>NUCLEOTIDE SEQUENCE</scope>
    <source>
        <strain evidence="13">Brora</strain>
    </source>
</reference>
<keyword evidence="5 8" id="KW-0339">Growth factor</keyword>
<dbReference type="Pfam" id="PF00019">
    <property type="entry name" value="TGF_beta"/>
    <property type="match status" value="1"/>
</dbReference>
<feature type="region of interest" description="Disordered" evidence="9">
    <location>
        <begin position="134"/>
        <end position="170"/>
    </location>
</feature>
<dbReference type="PANTHER" id="PTHR11848:SF310">
    <property type="entry name" value="PROTEIN 60A-RELATED"/>
    <property type="match status" value="1"/>
</dbReference>
<dbReference type="InterPro" id="IPR017948">
    <property type="entry name" value="TGFb_CS"/>
</dbReference>
<keyword evidence="6" id="KW-1015">Disulfide bond</keyword>
<dbReference type="PhylomeDB" id="T1J3K1"/>
<dbReference type="FunFam" id="2.10.90.10:FF:000001">
    <property type="entry name" value="Bone morphogenetic protein 4"/>
    <property type="match status" value="1"/>
</dbReference>
<evidence type="ECO:0000313" key="13">
    <source>
        <dbReference type="Proteomes" id="UP000014500"/>
    </source>
</evidence>
<feature type="chain" id="PRO_5004590264" description="TGF-beta family profile domain-containing protein" evidence="10">
    <location>
        <begin position="25"/>
        <end position="449"/>
    </location>
</feature>
<dbReference type="SMART" id="SM00204">
    <property type="entry name" value="TGFB"/>
    <property type="match status" value="1"/>
</dbReference>
<dbReference type="eggNOG" id="KOG3900">
    <property type="taxonomic scope" value="Eukaryota"/>
</dbReference>
<reference evidence="12" key="2">
    <citation type="submission" date="2015-02" db="UniProtKB">
        <authorList>
            <consortium name="EnsemblMetazoa"/>
        </authorList>
    </citation>
    <scope>IDENTIFICATION</scope>
</reference>
<evidence type="ECO:0000256" key="1">
    <source>
        <dbReference type="ARBA" id="ARBA00004613"/>
    </source>
</evidence>
<feature type="domain" description="TGF-beta family profile" evidence="11">
    <location>
        <begin position="320"/>
        <end position="449"/>
    </location>
</feature>
<dbReference type="PROSITE" id="PS00250">
    <property type="entry name" value="TGF_BETA_1"/>
    <property type="match status" value="1"/>
</dbReference>
<dbReference type="InterPro" id="IPR001839">
    <property type="entry name" value="TGF-b_C"/>
</dbReference>
<keyword evidence="4 10" id="KW-0732">Signal</keyword>
<organism evidence="12 13">
    <name type="scientific">Strigamia maritima</name>
    <name type="common">European centipede</name>
    <name type="synonym">Geophilus maritimus</name>
    <dbReference type="NCBI Taxonomy" id="126957"/>
    <lineage>
        <taxon>Eukaryota</taxon>
        <taxon>Metazoa</taxon>
        <taxon>Ecdysozoa</taxon>
        <taxon>Arthropoda</taxon>
        <taxon>Myriapoda</taxon>
        <taxon>Chilopoda</taxon>
        <taxon>Pleurostigmophora</taxon>
        <taxon>Geophilomorpha</taxon>
        <taxon>Linotaeniidae</taxon>
        <taxon>Strigamia</taxon>
    </lineage>
</organism>
<dbReference type="AlphaFoldDB" id="T1J3K1"/>
<accession>T1J3K1</accession>
<dbReference type="CDD" id="cd13761">
    <property type="entry name" value="TGF_beta_BMP5_like"/>
    <property type="match status" value="1"/>
</dbReference>
<evidence type="ECO:0000256" key="2">
    <source>
        <dbReference type="ARBA" id="ARBA00006656"/>
    </source>
</evidence>
<sequence>MAAAVKTCLPLILVFVAIDALVTGGFYADNGVDQTIYFPKISKRERREMQQEILSVLGLNHRPKPQSHETDTSAPRYMLDLYNNIINRETGEGSKISNLPYAQHLWPNEKGVYNADIIMSFVNRGRKKRLKKCRRLHPKKFAPEKLHSSTNWPSCKRRNSTNRSDAGDGNEKIRLRHEKDRRFWFDMSQVPLGETLLGAELRIYKEEAHRNRHEHENANYTISVYEVIQGIDTRGLEMNIVDDANVTLDYEGWVYLNVSSPVTKWLIFPETNKGLHIQITDANGREVHSRELRIVGVRGRLDHQPFMVAFFKASDDIHIRQTRSTQKQRQRTDISYNDADMPWISYDSTAAFDIERIQRRSCQKWTLYDWIIAPDGYAAFYCNGECSFPLNTHMNATNHAIVQTLVHLMNPKQVPKPCCAPTKLSAISVLYFDDNSNVILKKYLFLLLF</sequence>
<name>T1J3K1_STRMM</name>
<dbReference type="EnsemblMetazoa" id="SMAR008167-RA">
    <property type="protein sequence ID" value="SMAR008167-PA"/>
    <property type="gene ID" value="SMAR008167"/>
</dbReference>
<evidence type="ECO:0000256" key="3">
    <source>
        <dbReference type="ARBA" id="ARBA00022525"/>
    </source>
</evidence>
<dbReference type="InterPro" id="IPR001111">
    <property type="entry name" value="TGF-b_propeptide"/>
</dbReference>
<dbReference type="PANTHER" id="PTHR11848">
    <property type="entry name" value="TGF-BETA FAMILY"/>
    <property type="match status" value="1"/>
</dbReference>
<dbReference type="GO" id="GO:0008083">
    <property type="term" value="F:growth factor activity"/>
    <property type="evidence" value="ECO:0007669"/>
    <property type="project" value="UniProtKB-KW"/>
</dbReference>
<evidence type="ECO:0000256" key="10">
    <source>
        <dbReference type="SAM" id="SignalP"/>
    </source>
</evidence>
<feature type="signal peptide" evidence="10">
    <location>
        <begin position="1"/>
        <end position="24"/>
    </location>
</feature>
<keyword evidence="7" id="KW-0325">Glycoprotein</keyword>